<name>A0A3M7RC53_BRAPC</name>
<dbReference type="Proteomes" id="UP000276133">
    <property type="component" value="Unassembled WGS sequence"/>
</dbReference>
<gene>
    <name evidence="1" type="ORF">BpHYR1_019042</name>
</gene>
<sequence length="87" mass="10121">MIKTFSSSELVSKSKTICKKNFNLIINLKENKLNPAKNKINPININLKTNLNRNKKRMLTIFYPKKDSKLVSVILGTENIRFKKNKK</sequence>
<organism evidence="1 2">
    <name type="scientific">Brachionus plicatilis</name>
    <name type="common">Marine rotifer</name>
    <name type="synonym">Brachionus muelleri</name>
    <dbReference type="NCBI Taxonomy" id="10195"/>
    <lineage>
        <taxon>Eukaryota</taxon>
        <taxon>Metazoa</taxon>
        <taxon>Spiralia</taxon>
        <taxon>Gnathifera</taxon>
        <taxon>Rotifera</taxon>
        <taxon>Eurotatoria</taxon>
        <taxon>Monogononta</taxon>
        <taxon>Pseudotrocha</taxon>
        <taxon>Ploima</taxon>
        <taxon>Brachionidae</taxon>
        <taxon>Brachionus</taxon>
    </lineage>
</organism>
<keyword evidence="2" id="KW-1185">Reference proteome</keyword>
<evidence type="ECO:0000313" key="1">
    <source>
        <dbReference type="EMBL" id="RNA21087.1"/>
    </source>
</evidence>
<dbReference type="EMBL" id="REGN01003733">
    <property type="protein sequence ID" value="RNA21087.1"/>
    <property type="molecule type" value="Genomic_DNA"/>
</dbReference>
<comment type="caution">
    <text evidence="1">The sequence shown here is derived from an EMBL/GenBank/DDBJ whole genome shotgun (WGS) entry which is preliminary data.</text>
</comment>
<accession>A0A3M7RC53</accession>
<evidence type="ECO:0000313" key="2">
    <source>
        <dbReference type="Proteomes" id="UP000276133"/>
    </source>
</evidence>
<proteinExistence type="predicted"/>
<reference evidence="1 2" key="1">
    <citation type="journal article" date="2018" name="Sci. Rep.">
        <title>Genomic signatures of local adaptation to the degree of environmental predictability in rotifers.</title>
        <authorList>
            <person name="Franch-Gras L."/>
            <person name="Hahn C."/>
            <person name="Garcia-Roger E.M."/>
            <person name="Carmona M.J."/>
            <person name="Serra M."/>
            <person name="Gomez A."/>
        </authorList>
    </citation>
    <scope>NUCLEOTIDE SEQUENCE [LARGE SCALE GENOMIC DNA]</scope>
    <source>
        <strain evidence="1">HYR1</strain>
    </source>
</reference>
<dbReference type="AlphaFoldDB" id="A0A3M7RC53"/>
<protein>
    <submittedName>
        <fullName evidence="1">Uncharacterized protein</fullName>
    </submittedName>
</protein>